<dbReference type="STRING" id="348780.NP_4838A"/>
<dbReference type="OrthoDB" id="269969at2157"/>
<evidence type="ECO:0000313" key="2">
    <source>
        <dbReference type="Proteomes" id="UP000002698"/>
    </source>
</evidence>
<proteinExistence type="predicted"/>
<protein>
    <submittedName>
        <fullName evidence="1">UPF0175 family protein</fullName>
    </submittedName>
</protein>
<dbReference type="EMBL" id="CR936257">
    <property type="protein sequence ID" value="CAI50510.2"/>
    <property type="molecule type" value="Genomic_DNA"/>
</dbReference>
<dbReference type="KEGG" id="nph:NP_4838A"/>
<keyword evidence="2" id="KW-1185">Reference proteome</keyword>
<gene>
    <name evidence="1" type="ordered locus">NP_4838A</name>
</gene>
<dbReference type="GeneID" id="3702190"/>
<name>A0A1U7EZ36_NATPD</name>
<dbReference type="Proteomes" id="UP000002698">
    <property type="component" value="Chromosome"/>
</dbReference>
<sequence>MGTISARVPDELESELEAYLESETLDRSTAVRKLLSEGLEQWRREQALEALEAGEMTVSAAAEQAGLSVWELARLAEEHDITWVDSDHLEADLESL</sequence>
<dbReference type="HOGENOM" id="CLU_175991_0_0_2"/>
<evidence type="ECO:0000313" key="1">
    <source>
        <dbReference type="EMBL" id="CAI50510.2"/>
    </source>
</evidence>
<organism evidence="1 2">
    <name type="scientific">Natronomonas pharaonis (strain ATCC 35678 / DSM 2160 / CIP 103997 / JCM 8858 / NBRC 14720 / NCIMB 2260 / Gabara)</name>
    <name type="common">Halobacterium pharaonis</name>
    <dbReference type="NCBI Taxonomy" id="348780"/>
    <lineage>
        <taxon>Archaea</taxon>
        <taxon>Methanobacteriati</taxon>
        <taxon>Methanobacteriota</taxon>
        <taxon>Stenosarchaea group</taxon>
        <taxon>Halobacteria</taxon>
        <taxon>Halobacteriales</taxon>
        <taxon>Natronomonadaceae</taxon>
        <taxon>Natronomonas</taxon>
    </lineage>
</organism>
<dbReference type="EnsemblBacteria" id="CAI50510">
    <property type="protein sequence ID" value="CAI50510"/>
    <property type="gene ID" value="NP_4838A"/>
</dbReference>
<dbReference type="AlphaFoldDB" id="A0A1U7EZ36"/>
<dbReference type="RefSeq" id="WP_049939716.1">
    <property type="nucleotide sequence ID" value="NC_007426.1"/>
</dbReference>
<dbReference type="eggNOG" id="arCOG04629">
    <property type="taxonomic scope" value="Archaea"/>
</dbReference>
<accession>A0A1U7EZ36</accession>
<reference evidence="1 2" key="1">
    <citation type="journal article" date="2005" name="Genome Res.">
        <title>Living with two extremes: conclusions from the genome sequence of Natronomonas pharaonis.</title>
        <authorList>
            <person name="Falb M."/>
            <person name="Pfeiffer F."/>
            <person name="Palm P."/>
            <person name="Rodewald K."/>
            <person name="Hickmann V."/>
            <person name="Tittor J."/>
            <person name="Oesterhelt D."/>
        </authorList>
    </citation>
    <scope>NUCLEOTIDE SEQUENCE [LARGE SCALE GENOMIC DNA]</scope>
    <source>
        <strain evidence="2">ATCC 35678 / DSM 2160 / CIP 103997 / JCM 8858 / NBRC 14720 / NCIMB 2260 / Gabara</strain>
    </source>
</reference>